<keyword evidence="1" id="KW-0808">Transferase</keyword>
<keyword evidence="2" id="KW-0548">Nucleotidyltransferase</keyword>
<proteinExistence type="predicted"/>
<keyword evidence="4" id="KW-0342">GTP-binding</keyword>
<name>A0A381U6Z2_9ZZZZ</name>
<evidence type="ECO:0000256" key="4">
    <source>
        <dbReference type="ARBA" id="ARBA00023134"/>
    </source>
</evidence>
<evidence type="ECO:0000256" key="1">
    <source>
        <dbReference type="ARBA" id="ARBA00022679"/>
    </source>
</evidence>
<organism evidence="5">
    <name type="scientific">marine metagenome</name>
    <dbReference type="NCBI Taxonomy" id="408172"/>
    <lineage>
        <taxon>unclassified sequences</taxon>
        <taxon>metagenomes</taxon>
        <taxon>ecological metagenomes</taxon>
    </lineage>
</organism>
<dbReference type="GO" id="GO:0043814">
    <property type="term" value="F:phospholactate guanylyltransferase activity"/>
    <property type="evidence" value="ECO:0007669"/>
    <property type="project" value="InterPro"/>
</dbReference>
<dbReference type="NCBIfam" id="TIGR03552">
    <property type="entry name" value="F420_cofC"/>
    <property type="match status" value="1"/>
</dbReference>
<sequence>MTRLSEILDQNNRIELTKMMADQMINYLINIPEIEKIVLLTNESKWVKTHQNNKIIHREDKASMGLKENINQTADWFHQQGVKQMLYLSIDLPFAEKDDLMELINQHTQGLTIVEAKRDGGTNALIIDLSYSMRFQFGKNSFERHIRTAESLKIKTKVLQIEGLSFDLDNVDDWNDLIDKNNESYLVLERFHEFRK</sequence>
<dbReference type="SUPFAM" id="SSF53448">
    <property type="entry name" value="Nucleotide-diphospho-sugar transferases"/>
    <property type="match status" value="1"/>
</dbReference>
<protein>
    <recommendedName>
        <fullName evidence="6">2-phospho-L-lactate guanylyltransferase</fullName>
    </recommendedName>
</protein>
<dbReference type="InterPro" id="IPR002835">
    <property type="entry name" value="CofC"/>
</dbReference>
<dbReference type="PANTHER" id="PTHR40392">
    <property type="entry name" value="2-PHOSPHO-L-LACTATE GUANYLYLTRANSFERASE"/>
    <property type="match status" value="1"/>
</dbReference>
<dbReference type="Gene3D" id="3.90.550.10">
    <property type="entry name" value="Spore Coat Polysaccharide Biosynthesis Protein SpsA, Chain A"/>
    <property type="match status" value="1"/>
</dbReference>
<evidence type="ECO:0000256" key="2">
    <source>
        <dbReference type="ARBA" id="ARBA00022695"/>
    </source>
</evidence>
<dbReference type="AlphaFoldDB" id="A0A381U6Z2"/>
<dbReference type="EMBL" id="UINC01005846">
    <property type="protein sequence ID" value="SVA23909.1"/>
    <property type="molecule type" value="Genomic_DNA"/>
</dbReference>
<evidence type="ECO:0000256" key="3">
    <source>
        <dbReference type="ARBA" id="ARBA00022741"/>
    </source>
</evidence>
<dbReference type="Pfam" id="PF01983">
    <property type="entry name" value="CofC"/>
    <property type="match status" value="1"/>
</dbReference>
<keyword evidence="3" id="KW-0547">Nucleotide-binding</keyword>
<dbReference type="PANTHER" id="PTHR40392:SF1">
    <property type="entry name" value="2-PHOSPHO-L-LACTATE GUANYLYLTRANSFERASE"/>
    <property type="match status" value="1"/>
</dbReference>
<accession>A0A381U6Z2</accession>
<dbReference type="InterPro" id="IPR029044">
    <property type="entry name" value="Nucleotide-diphossugar_trans"/>
</dbReference>
<gene>
    <name evidence="5" type="ORF">METZ01_LOCUS76763</name>
</gene>
<evidence type="ECO:0008006" key="6">
    <source>
        <dbReference type="Google" id="ProtNLM"/>
    </source>
</evidence>
<reference evidence="5" key="1">
    <citation type="submission" date="2018-05" db="EMBL/GenBank/DDBJ databases">
        <authorList>
            <person name="Lanie J.A."/>
            <person name="Ng W.-L."/>
            <person name="Kazmierczak K.M."/>
            <person name="Andrzejewski T.M."/>
            <person name="Davidsen T.M."/>
            <person name="Wayne K.J."/>
            <person name="Tettelin H."/>
            <person name="Glass J.I."/>
            <person name="Rusch D."/>
            <person name="Podicherti R."/>
            <person name="Tsui H.-C.T."/>
            <person name="Winkler M.E."/>
        </authorList>
    </citation>
    <scope>NUCLEOTIDE SEQUENCE</scope>
</reference>
<evidence type="ECO:0000313" key="5">
    <source>
        <dbReference type="EMBL" id="SVA23909.1"/>
    </source>
</evidence>
<dbReference type="GO" id="GO:0005525">
    <property type="term" value="F:GTP binding"/>
    <property type="evidence" value="ECO:0007669"/>
    <property type="project" value="UniProtKB-KW"/>
</dbReference>